<dbReference type="Ensembl" id="ENSTGUT00000028599.1">
    <property type="protein sequence ID" value="ENSTGUP00000021569.1"/>
    <property type="gene ID" value="ENSTGUG00000024332.1"/>
</dbReference>
<evidence type="ECO:0000313" key="3">
    <source>
        <dbReference type="Proteomes" id="UP000007754"/>
    </source>
</evidence>
<name>A0A674GFG5_TAEGU</name>
<proteinExistence type="predicted"/>
<evidence type="ECO:0000313" key="2">
    <source>
        <dbReference type="Ensembl" id="ENSTGUP00000021569.1"/>
    </source>
</evidence>
<sequence>MGGCPGWGSIPSMILVLAAWQRPYLNIFKHFRVEEWKRSAKEGDVAALTVTGPPWGGGHWLRVGSAHPPPIFPWFPKDTRMKGTIYRIRGSNPASSYLQLPRAGTQSLGLTGRYLYLLFRPLPHKHFLVHLDVATEENQVVRISFSNLFKEFKSTATWLQFPFVCGAASEGTARRGVPGAAPADVRWTCLVLDLPSILALYLSRRHSHLRGVKLCCNLLVKNLCTSDLLFEPGEEPQLGGLCFLLRLQPSLRAAHGGSKLSLQPWQNAGLLVLYDGNRKGKILGTMLGFHTGRDTFHCPRLLQAPSSLALGTARDPGAATAALGTLCQGLPTLPGNNSFPIAHLTLSSGSLKPFSLVLSLHPLSKVPPHLSWSPFRHWKEIWNEIQLSKLWRKASSHFLAVKVNERSKVKYVSKVRNFSRSKNERCHQASLLQDLCFHLVEESVLFLCQKSSNLLFLSTCSVWQRYFGQILCFLSFLFRAGILFELPGLLGSISEEEVIGAALKFLKCIVSFLKPFLFHFPKLKNSWRK</sequence>
<dbReference type="Proteomes" id="UP000007754">
    <property type="component" value="Chromosome 14"/>
</dbReference>
<dbReference type="GeneTree" id="ENSGT00940000179470"/>
<protein>
    <recommendedName>
        <fullName evidence="1">CFA20 domain-containing protein</fullName>
    </recommendedName>
</protein>
<dbReference type="AlphaFoldDB" id="A0A674GFG5"/>
<feature type="domain" description="CFA20" evidence="1">
    <location>
        <begin position="78"/>
        <end position="163"/>
    </location>
</feature>
<dbReference type="InParanoid" id="A0A674GFG5"/>
<accession>A0A674GFG5</accession>
<reference evidence="2 3" key="1">
    <citation type="journal article" date="2010" name="Nature">
        <title>The genome of a songbird.</title>
        <authorList>
            <person name="Warren W.C."/>
            <person name="Clayton D.F."/>
            <person name="Ellegren H."/>
            <person name="Arnold A.P."/>
            <person name="Hillier L.W."/>
            <person name="Kunstner A."/>
            <person name="Searle S."/>
            <person name="White S."/>
            <person name="Vilella A.J."/>
            <person name="Fairley S."/>
            <person name="Heger A."/>
            <person name="Kong L."/>
            <person name="Ponting C.P."/>
            <person name="Jarvis E.D."/>
            <person name="Mello C.V."/>
            <person name="Minx P."/>
            <person name="Lovell P."/>
            <person name="Velho T.A."/>
            <person name="Ferris M."/>
            <person name="Balakrishnan C.N."/>
            <person name="Sinha S."/>
            <person name="Blatti C."/>
            <person name="London S.E."/>
            <person name="Li Y."/>
            <person name="Lin Y.C."/>
            <person name="George J."/>
            <person name="Sweedler J."/>
            <person name="Southey B."/>
            <person name="Gunaratne P."/>
            <person name="Watson M."/>
            <person name="Nam K."/>
            <person name="Backstrom N."/>
            <person name="Smeds L."/>
            <person name="Nabholz B."/>
            <person name="Itoh Y."/>
            <person name="Whitney O."/>
            <person name="Pfenning A.R."/>
            <person name="Howard J."/>
            <person name="Volker M."/>
            <person name="Skinner B.M."/>
            <person name="Griffin D.K."/>
            <person name="Ye L."/>
            <person name="McLaren W.M."/>
            <person name="Flicek P."/>
            <person name="Quesada V."/>
            <person name="Velasco G."/>
            <person name="Lopez-Otin C."/>
            <person name="Puente X.S."/>
            <person name="Olender T."/>
            <person name="Lancet D."/>
            <person name="Smit A.F."/>
            <person name="Hubley R."/>
            <person name="Konkel M.K."/>
            <person name="Walker J.A."/>
            <person name="Batzer M.A."/>
            <person name="Gu W."/>
            <person name="Pollock D.D."/>
            <person name="Chen L."/>
            <person name="Cheng Z."/>
            <person name="Eichler E.E."/>
            <person name="Stapley J."/>
            <person name="Slate J."/>
            <person name="Ekblom R."/>
            <person name="Birkhead T."/>
            <person name="Burke T."/>
            <person name="Burt D."/>
            <person name="Scharff C."/>
            <person name="Adam I."/>
            <person name="Richard H."/>
            <person name="Sultan M."/>
            <person name="Soldatov A."/>
            <person name="Lehrach H."/>
            <person name="Edwards S.V."/>
            <person name="Yang S.P."/>
            <person name="Li X."/>
            <person name="Graves T."/>
            <person name="Fulton L."/>
            <person name="Nelson J."/>
            <person name="Chinwalla A."/>
            <person name="Hou S."/>
            <person name="Mardis E.R."/>
            <person name="Wilson R.K."/>
        </authorList>
    </citation>
    <scope>NUCLEOTIDE SEQUENCE [LARGE SCALE GENOMIC DNA]</scope>
</reference>
<dbReference type="InterPro" id="IPR040441">
    <property type="entry name" value="CFA20/CFAP20DC"/>
</dbReference>
<evidence type="ECO:0000259" key="1">
    <source>
        <dbReference type="Pfam" id="PF05018"/>
    </source>
</evidence>
<dbReference type="PANTHER" id="PTHR12458">
    <property type="entry name" value="ORF PROTEIN"/>
    <property type="match status" value="1"/>
</dbReference>
<reference evidence="2" key="2">
    <citation type="submission" date="2025-08" db="UniProtKB">
        <authorList>
            <consortium name="Ensembl"/>
        </authorList>
    </citation>
    <scope>IDENTIFICATION</scope>
</reference>
<organism evidence="2 3">
    <name type="scientific">Taeniopygia guttata</name>
    <name type="common">Zebra finch</name>
    <name type="synonym">Poephila guttata</name>
    <dbReference type="NCBI Taxonomy" id="59729"/>
    <lineage>
        <taxon>Eukaryota</taxon>
        <taxon>Metazoa</taxon>
        <taxon>Chordata</taxon>
        <taxon>Craniata</taxon>
        <taxon>Vertebrata</taxon>
        <taxon>Euteleostomi</taxon>
        <taxon>Archelosauria</taxon>
        <taxon>Archosauria</taxon>
        <taxon>Dinosauria</taxon>
        <taxon>Saurischia</taxon>
        <taxon>Theropoda</taxon>
        <taxon>Coelurosauria</taxon>
        <taxon>Aves</taxon>
        <taxon>Neognathae</taxon>
        <taxon>Neoaves</taxon>
        <taxon>Telluraves</taxon>
        <taxon>Australaves</taxon>
        <taxon>Passeriformes</taxon>
        <taxon>Passeroidea</taxon>
        <taxon>Estrildidae</taxon>
        <taxon>Estrildinae</taxon>
        <taxon>Taeniopygia</taxon>
    </lineage>
</organism>
<dbReference type="InterPro" id="IPR007714">
    <property type="entry name" value="CFA20_dom"/>
</dbReference>
<dbReference type="Pfam" id="PF05018">
    <property type="entry name" value="CFA20_dom"/>
    <property type="match status" value="1"/>
</dbReference>
<keyword evidence="3" id="KW-1185">Reference proteome</keyword>
<reference evidence="2" key="3">
    <citation type="submission" date="2025-09" db="UniProtKB">
        <authorList>
            <consortium name="Ensembl"/>
        </authorList>
    </citation>
    <scope>IDENTIFICATION</scope>
</reference>